<evidence type="ECO:0000313" key="5">
    <source>
        <dbReference type="Proteomes" id="UP000554482"/>
    </source>
</evidence>
<evidence type="ECO:0000313" key="4">
    <source>
        <dbReference type="EMBL" id="KAF5187213.1"/>
    </source>
</evidence>
<dbReference type="EMBL" id="JABWDY010028290">
    <property type="protein sequence ID" value="KAF5187213.1"/>
    <property type="molecule type" value="Genomic_DNA"/>
</dbReference>
<dbReference type="AlphaFoldDB" id="A0A7J6VQR9"/>
<protein>
    <submittedName>
        <fullName evidence="4">Fasciclin-like arabinogalactan family protein</fullName>
    </submittedName>
</protein>
<dbReference type="SUPFAM" id="SSF82153">
    <property type="entry name" value="FAS1 domain"/>
    <property type="match status" value="1"/>
</dbReference>
<organism evidence="4 5">
    <name type="scientific">Thalictrum thalictroides</name>
    <name type="common">Rue-anemone</name>
    <name type="synonym">Anemone thalictroides</name>
    <dbReference type="NCBI Taxonomy" id="46969"/>
    <lineage>
        <taxon>Eukaryota</taxon>
        <taxon>Viridiplantae</taxon>
        <taxon>Streptophyta</taxon>
        <taxon>Embryophyta</taxon>
        <taxon>Tracheophyta</taxon>
        <taxon>Spermatophyta</taxon>
        <taxon>Magnoliopsida</taxon>
        <taxon>Ranunculales</taxon>
        <taxon>Ranunculaceae</taxon>
        <taxon>Thalictroideae</taxon>
        <taxon>Thalictrum</taxon>
    </lineage>
</organism>
<dbReference type="Pfam" id="PF02469">
    <property type="entry name" value="Fasciclin"/>
    <property type="match status" value="1"/>
</dbReference>
<dbReference type="Proteomes" id="UP000554482">
    <property type="component" value="Unassembled WGS sequence"/>
</dbReference>
<keyword evidence="5" id="KW-1185">Reference proteome</keyword>
<feature type="signal peptide" evidence="2">
    <location>
        <begin position="1"/>
        <end position="22"/>
    </location>
</feature>
<feature type="chain" id="PRO_5029914819" evidence="2">
    <location>
        <begin position="23"/>
        <end position="190"/>
    </location>
</feature>
<dbReference type="PANTHER" id="PTHR36069">
    <property type="entry name" value="EXPRESSED PROTEIN-RELATED"/>
    <property type="match status" value="1"/>
</dbReference>
<dbReference type="InterPro" id="IPR036378">
    <property type="entry name" value="FAS1_dom_sf"/>
</dbReference>
<feature type="domain" description="FAS1" evidence="3">
    <location>
        <begin position="64"/>
        <end position="159"/>
    </location>
</feature>
<name>A0A7J6VQR9_THATH</name>
<comment type="caution">
    <text evidence="4">The sequence shown here is derived from an EMBL/GenBank/DDBJ whole genome shotgun (WGS) entry which is preliminary data.</text>
</comment>
<proteinExistence type="inferred from homology"/>
<dbReference type="Gene3D" id="2.30.180.10">
    <property type="entry name" value="FAS1 domain"/>
    <property type="match status" value="1"/>
</dbReference>
<accession>A0A7J6VQR9</accession>
<dbReference type="OrthoDB" id="1934418at2759"/>
<gene>
    <name evidence="4" type="ORF">FRX31_023201</name>
</gene>
<dbReference type="SMART" id="SM00554">
    <property type="entry name" value="FAS1"/>
    <property type="match status" value="1"/>
</dbReference>
<keyword evidence="2" id="KW-0732">Signal</keyword>
<dbReference type="InterPro" id="IPR000782">
    <property type="entry name" value="FAS1_domain"/>
</dbReference>
<evidence type="ECO:0000256" key="1">
    <source>
        <dbReference type="ARBA" id="ARBA00007843"/>
    </source>
</evidence>
<dbReference type="InterPro" id="IPR053339">
    <property type="entry name" value="FAS1_domain_protein"/>
</dbReference>
<evidence type="ECO:0000259" key="3">
    <source>
        <dbReference type="SMART" id="SM00554"/>
    </source>
</evidence>
<comment type="similarity">
    <text evidence="1">Belongs to the fasciclin-like AGP family.</text>
</comment>
<dbReference type="PANTHER" id="PTHR36069:SF4">
    <property type="entry name" value="FASCICLIN-LIKE ARABINOGALACTAN FAMILY PROTEIN"/>
    <property type="match status" value="1"/>
</dbReference>
<reference evidence="4 5" key="1">
    <citation type="submission" date="2020-06" db="EMBL/GenBank/DDBJ databases">
        <title>Transcriptomic and genomic resources for Thalictrum thalictroides and T. hernandezii: Facilitating candidate gene discovery in an emerging model plant lineage.</title>
        <authorList>
            <person name="Arias T."/>
            <person name="Riano-Pachon D.M."/>
            <person name="Di Stilio V.S."/>
        </authorList>
    </citation>
    <scope>NUCLEOTIDE SEQUENCE [LARGE SCALE GENOMIC DNA]</scope>
    <source>
        <strain evidence="5">cv. WT478/WT964</strain>
        <tissue evidence="4">Leaves</tissue>
    </source>
</reference>
<evidence type="ECO:0000256" key="2">
    <source>
        <dbReference type="SAM" id="SignalP"/>
    </source>
</evidence>
<sequence>MGISYFFFLAVYLLFASQPITPANQTDLRAALEDMRSSSYHGFVILLQMLNSVPNSLIRAGNITFLMPNDIELSNSVITPDSLDEFLLSHSVPTALLLDDFAHLPTGTVLPTSYPHKTINVRDFGRSNFFVNNAKIVKPNICSSSSIKCHGVTSIIMFNHDSLLPYHRTPVCKNLDCNSPEASPHNEPNN</sequence>